<dbReference type="EMBL" id="CAJEWE010000011">
    <property type="protein sequence ID" value="CAD2079665.1"/>
    <property type="molecule type" value="Genomic_DNA"/>
</dbReference>
<dbReference type="Proteomes" id="UP000521032">
    <property type="component" value="Unassembled WGS sequence"/>
</dbReference>
<protein>
    <submittedName>
        <fullName evidence="1">YolD-like protein</fullName>
    </submittedName>
</protein>
<evidence type="ECO:0000313" key="1">
    <source>
        <dbReference type="EMBL" id="CAD2079665.1"/>
    </source>
</evidence>
<sequence>MDYRQMKTEELDSNIPVGRGMIKWAPFATMPEQFENVQNIIDSQDKITRPVLTDDRVDLLNRKMSYAMNHKLPVKIEYFYDGYRYTVDVEIIKIDQWSEMLIGRYLDSLETFFIPFMDILEISLL</sequence>
<dbReference type="Pfam" id="PF08863">
    <property type="entry name" value="YolD"/>
    <property type="match status" value="1"/>
</dbReference>
<gene>
    <name evidence="1" type="ORF">JEOSCH030_01684</name>
</gene>
<accession>A0A6V7RPC9</accession>
<dbReference type="RefSeq" id="WP_186088483.1">
    <property type="nucleotide sequence ID" value="NZ_BMDB01000004.1"/>
</dbReference>
<dbReference type="PANTHER" id="PTHR40051">
    <property type="entry name" value="IG HYPOTHETICAL 15966"/>
    <property type="match status" value="1"/>
</dbReference>
<evidence type="ECO:0000313" key="2">
    <source>
        <dbReference type="Proteomes" id="UP000521032"/>
    </source>
</evidence>
<name>A0A6V7RPC9_9BACL</name>
<dbReference type="PANTHER" id="PTHR40051:SF1">
    <property type="entry name" value="YOLD-LIKE FAMILY PROTEIN"/>
    <property type="match status" value="1"/>
</dbReference>
<proteinExistence type="predicted"/>
<reference evidence="1 2" key="1">
    <citation type="submission" date="2020-07" db="EMBL/GenBank/DDBJ databases">
        <authorList>
            <person name="Criscuolo A."/>
        </authorList>
    </citation>
    <scope>NUCLEOTIDE SEQUENCE [LARGE SCALE GENOMIC DNA]</scope>
    <source>
        <strain evidence="2">CIP 111030</strain>
    </source>
</reference>
<organism evidence="1 2">
    <name type="scientific">Phocicoccus schoeneichii</name>
    <dbReference type="NCBI Taxonomy" id="1812261"/>
    <lineage>
        <taxon>Bacteria</taxon>
        <taxon>Bacillati</taxon>
        <taxon>Bacillota</taxon>
        <taxon>Bacilli</taxon>
        <taxon>Bacillales</taxon>
        <taxon>Salinicoccaceae</taxon>
        <taxon>Phocicoccus</taxon>
    </lineage>
</organism>
<dbReference type="AlphaFoldDB" id="A0A6V7RPC9"/>
<keyword evidence="2" id="KW-1185">Reference proteome</keyword>
<comment type="caution">
    <text evidence="1">The sequence shown here is derived from an EMBL/GenBank/DDBJ whole genome shotgun (WGS) entry which is preliminary data.</text>
</comment>
<dbReference type="InterPro" id="IPR014962">
    <property type="entry name" value="YolD"/>
</dbReference>